<accession>A0A232FK57</accession>
<dbReference type="AlphaFoldDB" id="A0A232FK57"/>
<sequence length="131" mass="15007">MTYVDVGAQSKAMKKRVNLQRRLSNDDEESKSTIRFLPIASIQRYEAVVNVLRANNIVTRFPEYEATFHGICDGPPETDNLGVCSQMAVFHKNNDLSVEKLTGMEGLYNPVTTREYPYDIDKRLDEQNIFD</sequence>
<protein>
    <submittedName>
        <fullName evidence="1">Uncharacterized protein</fullName>
    </submittedName>
</protein>
<name>A0A232FK57_9HYME</name>
<dbReference type="Proteomes" id="UP000215335">
    <property type="component" value="Unassembled WGS sequence"/>
</dbReference>
<evidence type="ECO:0000313" key="2">
    <source>
        <dbReference type="Proteomes" id="UP000215335"/>
    </source>
</evidence>
<evidence type="ECO:0000313" key="1">
    <source>
        <dbReference type="EMBL" id="OXU31052.1"/>
    </source>
</evidence>
<dbReference type="EMBL" id="NNAY01000093">
    <property type="protein sequence ID" value="OXU31052.1"/>
    <property type="molecule type" value="Genomic_DNA"/>
</dbReference>
<gene>
    <name evidence="1" type="ORF">TSAR_004753</name>
</gene>
<dbReference type="InterPro" id="IPR029063">
    <property type="entry name" value="SAM-dependent_MTases_sf"/>
</dbReference>
<reference evidence="1 2" key="1">
    <citation type="journal article" date="2017" name="Curr. Biol.">
        <title>The Evolution of Venom by Co-option of Single-Copy Genes.</title>
        <authorList>
            <person name="Martinson E.O."/>
            <person name="Mrinalini"/>
            <person name="Kelkar Y.D."/>
            <person name="Chang C.H."/>
            <person name="Werren J.H."/>
        </authorList>
    </citation>
    <scope>NUCLEOTIDE SEQUENCE [LARGE SCALE GENOMIC DNA]</scope>
    <source>
        <strain evidence="1 2">Alberta</strain>
        <tissue evidence="1">Whole body</tissue>
    </source>
</reference>
<organism evidence="1 2">
    <name type="scientific">Trichomalopsis sarcophagae</name>
    <dbReference type="NCBI Taxonomy" id="543379"/>
    <lineage>
        <taxon>Eukaryota</taxon>
        <taxon>Metazoa</taxon>
        <taxon>Ecdysozoa</taxon>
        <taxon>Arthropoda</taxon>
        <taxon>Hexapoda</taxon>
        <taxon>Insecta</taxon>
        <taxon>Pterygota</taxon>
        <taxon>Neoptera</taxon>
        <taxon>Endopterygota</taxon>
        <taxon>Hymenoptera</taxon>
        <taxon>Apocrita</taxon>
        <taxon>Proctotrupomorpha</taxon>
        <taxon>Chalcidoidea</taxon>
        <taxon>Pteromalidae</taxon>
        <taxon>Pteromalinae</taxon>
        <taxon>Trichomalopsis</taxon>
    </lineage>
</organism>
<keyword evidence="2" id="KW-1185">Reference proteome</keyword>
<proteinExistence type="predicted"/>
<comment type="caution">
    <text evidence="1">The sequence shown here is derived from an EMBL/GenBank/DDBJ whole genome shotgun (WGS) entry which is preliminary data.</text>
</comment>
<dbReference type="Gene3D" id="3.40.50.150">
    <property type="entry name" value="Vaccinia Virus protein VP39"/>
    <property type="match status" value="1"/>
</dbReference>